<accession>A0A645I0Y0</accession>
<comment type="caution">
    <text evidence="1">The sequence shown here is derived from an EMBL/GenBank/DDBJ whole genome shotgun (WGS) entry which is preliminary data.</text>
</comment>
<dbReference type="AlphaFoldDB" id="A0A645I0Y0"/>
<sequence length="29" mass="3405">MITILTVYTLQMESHTQGDLYMMLITLMI</sequence>
<protein>
    <submittedName>
        <fullName evidence="1">Uncharacterized protein</fullName>
    </submittedName>
</protein>
<dbReference type="EMBL" id="VSSQ01102961">
    <property type="protein sequence ID" value="MPN44099.1"/>
    <property type="molecule type" value="Genomic_DNA"/>
</dbReference>
<reference evidence="1" key="1">
    <citation type="submission" date="2019-08" db="EMBL/GenBank/DDBJ databases">
        <authorList>
            <person name="Kucharzyk K."/>
            <person name="Murdoch R.W."/>
            <person name="Higgins S."/>
            <person name="Loffler F."/>
        </authorList>
    </citation>
    <scope>NUCLEOTIDE SEQUENCE</scope>
</reference>
<gene>
    <name evidence="1" type="ORF">SDC9_191660</name>
</gene>
<evidence type="ECO:0000313" key="1">
    <source>
        <dbReference type="EMBL" id="MPN44099.1"/>
    </source>
</evidence>
<proteinExistence type="predicted"/>
<organism evidence="1">
    <name type="scientific">bioreactor metagenome</name>
    <dbReference type="NCBI Taxonomy" id="1076179"/>
    <lineage>
        <taxon>unclassified sequences</taxon>
        <taxon>metagenomes</taxon>
        <taxon>ecological metagenomes</taxon>
    </lineage>
</organism>
<name>A0A645I0Y0_9ZZZZ</name>